<name>A0A6J6J3B6_9ZZZZ</name>
<accession>A0A6J6J3B6</accession>
<gene>
    <name evidence="1" type="ORF">UFOPK2132_00245</name>
</gene>
<organism evidence="1">
    <name type="scientific">freshwater metagenome</name>
    <dbReference type="NCBI Taxonomy" id="449393"/>
    <lineage>
        <taxon>unclassified sequences</taxon>
        <taxon>metagenomes</taxon>
        <taxon>ecological metagenomes</taxon>
    </lineage>
</organism>
<protein>
    <submittedName>
        <fullName evidence="1">Unannotated protein</fullName>
    </submittedName>
</protein>
<sequence length="86" mass="9459">MAKLSESELLGLLTSDQICQGDSNIAYNLGMLGYEYLYMNFSFLDVHNLQVLSSTEGWDEAVSKVLGIEASELNAALAAYIFAETR</sequence>
<evidence type="ECO:0000313" key="1">
    <source>
        <dbReference type="EMBL" id="CAB4631268.1"/>
    </source>
</evidence>
<reference evidence="1" key="1">
    <citation type="submission" date="2020-05" db="EMBL/GenBank/DDBJ databases">
        <authorList>
            <person name="Chiriac C."/>
            <person name="Salcher M."/>
            <person name="Ghai R."/>
            <person name="Kavagutti S V."/>
        </authorList>
    </citation>
    <scope>NUCLEOTIDE SEQUENCE</scope>
</reference>
<proteinExistence type="predicted"/>
<dbReference type="AlphaFoldDB" id="A0A6J6J3B6"/>
<dbReference type="EMBL" id="CAEZVU010000025">
    <property type="protein sequence ID" value="CAB4631268.1"/>
    <property type="molecule type" value="Genomic_DNA"/>
</dbReference>